<dbReference type="InterPro" id="IPR032183">
    <property type="entry name" value="PKD-like"/>
</dbReference>
<reference evidence="1 2" key="1">
    <citation type="submission" date="2020-08" db="EMBL/GenBank/DDBJ databases">
        <title>Genomic Encyclopedia of Type Strains, Phase IV (KMG-IV): sequencing the most valuable type-strain genomes for metagenomic binning, comparative biology and taxonomic classification.</title>
        <authorList>
            <person name="Goeker M."/>
        </authorList>
    </citation>
    <scope>NUCLEOTIDE SEQUENCE [LARGE SCALE GENOMIC DNA]</scope>
    <source>
        <strain evidence="1 2">DSM 105721</strain>
    </source>
</reference>
<name>A0A7W6HYM4_9BACT</name>
<evidence type="ECO:0008006" key="3">
    <source>
        <dbReference type="Google" id="ProtNLM"/>
    </source>
</evidence>
<proteinExistence type="predicted"/>
<sequence length="531" mass="60777">MKKIYITFLLFVVAVMSGCYEDKGNYDYKNINELEITFEKPTYSVTFGESLSITPDFNLELPEESDRYTYNWYVNGNMRPEWNQRDFNWAVDTIFKDGKVVLEVTDTKYGITYMNRASLDVVGIFENNYSWMILSDVEGESRLSYFSNLEYDSDAEEFKKVKFYDDVYVMANDGKLGTGPIALQEHFRAQVDYETIIGNVCVFQESGAVDLSGESFEKQIDMVESFDGGVYPAGAIIYPGTFMDRVDVLADQKGQLYSRFRAVATVYNSEYFLQTPLSFEGETLEQCRVARGFYRANRTGYAVVYDGKNKRMLYTVNSDYWDDIAGAGRFVALPARGIENTEEDVIVPLDNMEGYELIKMGMFGYGALEDWTNQYGIYLLLREESTDKVFLELIRLKGSSARPVLQEVLLHEIKGLPEVPSTVTVPLDKPEYAFFGAGNNVYFLDLKNPKNSVVLYKSFGAKVTAINAESMYNKHMAVGLENGEFYILFIREAKNVAEEKKVLYPKGAYPADQRVGRIVDIQYKQLDHWNY</sequence>
<dbReference type="EMBL" id="JACIES010000009">
    <property type="protein sequence ID" value="MBB4027371.1"/>
    <property type="molecule type" value="Genomic_DNA"/>
</dbReference>
<gene>
    <name evidence="1" type="ORF">GGR14_003181</name>
</gene>
<accession>A0A7W6HYM4</accession>
<dbReference type="Pfam" id="PF16407">
    <property type="entry name" value="PKD_2"/>
    <property type="match status" value="1"/>
</dbReference>
<organism evidence="1 2">
    <name type="scientific">Butyricimonas faecihominis</name>
    <dbReference type="NCBI Taxonomy" id="1472416"/>
    <lineage>
        <taxon>Bacteria</taxon>
        <taxon>Pseudomonadati</taxon>
        <taxon>Bacteroidota</taxon>
        <taxon>Bacteroidia</taxon>
        <taxon>Bacteroidales</taxon>
        <taxon>Odoribacteraceae</taxon>
        <taxon>Butyricimonas</taxon>
    </lineage>
</organism>
<comment type="caution">
    <text evidence="1">The sequence shown here is derived from an EMBL/GenBank/DDBJ whole genome shotgun (WGS) entry which is preliminary data.</text>
</comment>
<dbReference type="PROSITE" id="PS51257">
    <property type="entry name" value="PROKAR_LIPOPROTEIN"/>
    <property type="match status" value="1"/>
</dbReference>
<keyword evidence="2" id="KW-1185">Reference proteome</keyword>
<dbReference type="Proteomes" id="UP000546007">
    <property type="component" value="Unassembled WGS sequence"/>
</dbReference>
<dbReference type="OrthoDB" id="618659at2"/>
<dbReference type="RefSeq" id="WP_124316217.1">
    <property type="nucleotide sequence ID" value="NZ_AP028155.1"/>
</dbReference>
<dbReference type="AlphaFoldDB" id="A0A7W6HYM4"/>
<evidence type="ECO:0000313" key="2">
    <source>
        <dbReference type="Proteomes" id="UP000546007"/>
    </source>
</evidence>
<evidence type="ECO:0000313" key="1">
    <source>
        <dbReference type="EMBL" id="MBB4027371.1"/>
    </source>
</evidence>
<protein>
    <recommendedName>
        <fullName evidence="3">PKD-like family protein</fullName>
    </recommendedName>
</protein>
<dbReference type="GeneID" id="93102951"/>